<accession>A0A813H0G2</accession>
<comment type="caution">
    <text evidence="3">The sequence shown here is derived from an EMBL/GenBank/DDBJ whole genome shotgun (WGS) entry which is preliminary data.</text>
</comment>
<evidence type="ECO:0000256" key="1">
    <source>
        <dbReference type="SAM" id="MobiDB-lite"/>
    </source>
</evidence>
<dbReference type="CDD" id="cd09272">
    <property type="entry name" value="RNase_HI_RT_Ty1"/>
    <property type="match status" value="1"/>
</dbReference>
<feature type="region of interest" description="Disordered" evidence="1">
    <location>
        <begin position="1"/>
        <end position="22"/>
    </location>
</feature>
<gene>
    <name evidence="2" type="ORF">PGLA1383_LOCUS40448</name>
    <name evidence="3" type="ORF">PGLA1383_LOCUS47262</name>
</gene>
<dbReference type="PANTHER" id="PTHR11439">
    <property type="entry name" value="GAG-POL-RELATED RETROTRANSPOSON"/>
    <property type="match status" value="1"/>
</dbReference>
<sequence length="300" mass="32293">MLIKSAGLDHESRPLSAPGRKLTSKELEVEPELLGDWEATSFRAMAARANFLASDRPDTAFAVKELCRGMSAPTTRDAEALKRLSRYLLGRPRLIIHFGWQDAPKVLDVFSDSDWAGCVRTRKSTSGGALMRGRHVLRTWCGTQATIALSSAEAELIAAVRGAAEGLAACSLSEDLGQPCGLRVHVDSSAAIGICKRTGVGKVRHLDTRLLWIQELVRDGRILVLKVAGTENPADLMTKHLGADDISAHLVRLECWARDGRAAKAPKLAALRVECTGEVWGSAPKSVTAEGLTPRRGVGT</sequence>
<evidence type="ECO:0000313" key="2">
    <source>
        <dbReference type="EMBL" id="CAE8623150.1"/>
    </source>
</evidence>
<evidence type="ECO:0000313" key="4">
    <source>
        <dbReference type="Proteomes" id="UP000654075"/>
    </source>
</evidence>
<dbReference type="AlphaFoldDB" id="A0A813H0G2"/>
<dbReference type="EMBL" id="CAJNNV010030045">
    <property type="protein sequence ID" value="CAE8631124.1"/>
    <property type="molecule type" value="Genomic_DNA"/>
</dbReference>
<protein>
    <submittedName>
        <fullName evidence="3">Uncharacterized protein</fullName>
    </submittedName>
</protein>
<name>A0A813H0G2_POLGL</name>
<proteinExistence type="predicted"/>
<reference evidence="3" key="1">
    <citation type="submission" date="2021-02" db="EMBL/GenBank/DDBJ databases">
        <authorList>
            <person name="Dougan E. K."/>
            <person name="Rhodes N."/>
            <person name="Thang M."/>
            <person name="Chan C."/>
        </authorList>
    </citation>
    <scope>NUCLEOTIDE SEQUENCE</scope>
</reference>
<dbReference type="OrthoDB" id="430476at2759"/>
<keyword evidence="4" id="KW-1185">Reference proteome</keyword>
<organism evidence="3 4">
    <name type="scientific">Polarella glacialis</name>
    <name type="common">Dinoflagellate</name>
    <dbReference type="NCBI Taxonomy" id="89957"/>
    <lineage>
        <taxon>Eukaryota</taxon>
        <taxon>Sar</taxon>
        <taxon>Alveolata</taxon>
        <taxon>Dinophyceae</taxon>
        <taxon>Suessiales</taxon>
        <taxon>Suessiaceae</taxon>
        <taxon>Polarella</taxon>
    </lineage>
</organism>
<dbReference type="OMA" id="QEHYIKE"/>
<evidence type="ECO:0000313" key="3">
    <source>
        <dbReference type="EMBL" id="CAE8631124.1"/>
    </source>
</evidence>
<dbReference type="EMBL" id="CAJNNV010028123">
    <property type="protein sequence ID" value="CAE8623150.1"/>
    <property type="molecule type" value="Genomic_DNA"/>
</dbReference>
<dbReference type="Proteomes" id="UP000654075">
    <property type="component" value="Unassembled WGS sequence"/>
</dbReference>
<dbReference type="PANTHER" id="PTHR11439:SF483">
    <property type="entry name" value="PEPTIDE SYNTHASE GLIP-LIKE, PUTATIVE (AFU_ORTHOLOGUE AFUA_3G12920)-RELATED"/>
    <property type="match status" value="1"/>
</dbReference>